<dbReference type="InterPro" id="IPR058533">
    <property type="entry name" value="Cation_efflux_TM"/>
</dbReference>
<dbReference type="Pfam" id="PF01545">
    <property type="entry name" value="Cation_efflux"/>
    <property type="match status" value="1"/>
</dbReference>
<dbReference type="EMBL" id="BNAG01000001">
    <property type="protein sequence ID" value="GHE56274.1"/>
    <property type="molecule type" value="Genomic_DNA"/>
</dbReference>
<dbReference type="SUPFAM" id="SSF160240">
    <property type="entry name" value="Cation efflux protein cytoplasmic domain-like"/>
    <property type="match status" value="1"/>
</dbReference>
<evidence type="ECO:0000259" key="10">
    <source>
        <dbReference type="Pfam" id="PF01545"/>
    </source>
</evidence>
<evidence type="ECO:0000256" key="2">
    <source>
        <dbReference type="ARBA" id="ARBA00008873"/>
    </source>
</evidence>
<dbReference type="Pfam" id="PF16916">
    <property type="entry name" value="ZT_dimer"/>
    <property type="match status" value="1"/>
</dbReference>
<evidence type="ECO:0000256" key="6">
    <source>
        <dbReference type="ARBA" id="ARBA00022989"/>
    </source>
</evidence>
<evidence type="ECO:0000259" key="11">
    <source>
        <dbReference type="Pfam" id="PF16916"/>
    </source>
</evidence>
<keyword evidence="8 9" id="KW-0472">Membrane</keyword>
<comment type="caution">
    <text evidence="12">The sequence shown here is derived from an EMBL/GenBank/DDBJ whole genome shotgun (WGS) entry which is preliminary data.</text>
</comment>
<keyword evidence="5" id="KW-0862">Zinc</keyword>
<reference evidence="13" key="1">
    <citation type="journal article" date="2019" name="Int. J. Syst. Evol. Microbiol.">
        <title>The Global Catalogue of Microorganisms (GCM) 10K type strain sequencing project: providing services to taxonomists for standard genome sequencing and annotation.</title>
        <authorList>
            <consortium name="The Broad Institute Genomics Platform"/>
            <consortium name="The Broad Institute Genome Sequencing Center for Infectious Disease"/>
            <person name="Wu L."/>
            <person name="Ma J."/>
        </authorList>
    </citation>
    <scope>NUCLEOTIDE SEQUENCE [LARGE SCALE GENOMIC DNA]</scope>
    <source>
        <strain evidence="13">CGMCC 1.15111</strain>
    </source>
</reference>
<dbReference type="Gene3D" id="1.20.1510.10">
    <property type="entry name" value="Cation efflux protein transmembrane domain"/>
    <property type="match status" value="1"/>
</dbReference>
<evidence type="ECO:0000256" key="4">
    <source>
        <dbReference type="ARBA" id="ARBA00022692"/>
    </source>
</evidence>
<dbReference type="InterPro" id="IPR002524">
    <property type="entry name" value="Cation_efflux"/>
</dbReference>
<sequence length="276" mass="31199">MAFFLNLGFTCIEFIGGLFTGSLAILSDALHDLGDSVSIGLSWYFQNLSEKKRNNTFSYGYKRFSLLGAIINAVVLLVGSVIIISRAVPQVLNPTEVNEKGMLYIAIFGVLVNGVAVLRLRKGSSINERVISLHLLEDVLGWIAVLVGSLLIMYFDWYFIDPLLSVLIALFIIYNVFVNIKKSFSIILQATPEEIDLEKVHKRLRTIPEVIEVHDCHVWSMDGEYHVLSAHLVLDKSYDLRLQAAIKKRAKYLLHELGIEHSTLEFELKDEHCKDC</sequence>
<evidence type="ECO:0000256" key="1">
    <source>
        <dbReference type="ARBA" id="ARBA00004141"/>
    </source>
</evidence>
<keyword evidence="7" id="KW-0406">Ion transport</keyword>
<dbReference type="SUPFAM" id="SSF161111">
    <property type="entry name" value="Cation efflux protein transmembrane domain-like"/>
    <property type="match status" value="1"/>
</dbReference>
<evidence type="ECO:0000256" key="7">
    <source>
        <dbReference type="ARBA" id="ARBA00023065"/>
    </source>
</evidence>
<dbReference type="NCBIfam" id="TIGR01297">
    <property type="entry name" value="CDF"/>
    <property type="match status" value="1"/>
</dbReference>
<feature type="transmembrane region" description="Helical" evidence="9">
    <location>
        <begin position="64"/>
        <end position="89"/>
    </location>
</feature>
<gene>
    <name evidence="12" type="ORF">GCM10011340_08970</name>
</gene>
<feature type="domain" description="Cation efflux protein cytoplasmic" evidence="11">
    <location>
        <begin position="192"/>
        <end position="256"/>
    </location>
</feature>
<dbReference type="PANTHER" id="PTHR11562:SF17">
    <property type="entry name" value="RE54080P-RELATED"/>
    <property type="match status" value="1"/>
</dbReference>
<feature type="domain" description="Cation efflux protein transmembrane" evidence="10">
    <location>
        <begin position="2"/>
        <end position="188"/>
    </location>
</feature>
<feature type="transmembrane region" description="Helical" evidence="9">
    <location>
        <begin position="139"/>
        <end position="157"/>
    </location>
</feature>
<feature type="transmembrane region" description="Helical" evidence="9">
    <location>
        <begin position="6"/>
        <end position="26"/>
    </location>
</feature>
<feature type="transmembrane region" description="Helical" evidence="9">
    <location>
        <begin position="163"/>
        <end position="180"/>
    </location>
</feature>
<feature type="transmembrane region" description="Helical" evidence="9">
    <location>
        <begin position="101"/>
        <end position="118"/>
    </location>
</feature>
<dbReference type="Proteomes" id="UP000658258">
    <property type="component" value="Unassembled WGS sequence"/>
</dbReference>
<dbReference type="Gene3D" id="3.30.70.1350">
    <property type="entry name" value="Cation efflux protein, cytoplasmic domain"/>
    <property type="match status" value="1"/>
</dbReference>
<evidence type="ECO:0000313" key="12">
    <source>
        <dbReference type="EMBL" id="GHE56274.1"/>
    </source>
</evidence>
<evidence type="ECO:0000256" key="9">
    <source>
        <dbReference type="SAM" id="Phobius"/>
    </source>
</evidence>
<dbReference type="InterPro" id="IPR027469">
    <property type="entry name" value="Cation_efflux_TMD_sf"/>
</dbReference>
<keyword evidence="4 9" id="KW-0812">Transmembrane</keyword>
<dbReference type="InterPro" id="IPR027470">
    <property type="entry name" value="Cation_efflux_CTD"/>
</dbReference>
<evidence type="ECO:0000313" key="13">
    <source>
        <dbReference type="Proteomes" id="UP000658258"/>
    </source>
</evidence>
<evidence type="ECO:0000256" key="5">
    <source>
        <dbReference type="ARBA" id="ARBA00022906"/>
    </source>
</evidence>
<evidence type="ECO:0000256" key="3">
    <source>
        <dbReference type="ARBA" id="ARBA00022448"/>
    </source>
</evidence>
<comment type="subcellular location">
    <subcellularLocation>
        <location evidence="1">Membrane</location>
        <topology evidence="1">Multi-pass membrane protein</topology>
    </subcellularLocation>
</comment>
<accession>A0ABQ3I4X5</accession>
<dbReference type="RefSeq" id="WP_229838544.1">
    <property type="nucleotide sequence ID" value="NZ_BNAG01000001.1"/>
</dbReference>
<name>A0ABQ3I4X5_9BACT</name>
<keyword evidence="13" id="KW-1185">Reference proteome</keyword>
<dbReference type="PANTHER" id="PTHR11562">
    <property type="entry name" value="CATION EFFLUX PROTEIN/ ZINC TRANSPORTER"/>
    <property type="match status" value="1"/>
</dbReference>
<protein>
    <submittedName>
        <fullName evidence="12">Cobalt transporter</fullName>
    </submittedName>
</protein>
<dbReference type="InterPro" id="IPR050681">
    <property type="entry name" value="CDF/SLC30A"/>
</dbReference>
<organism evidence="12 13">
    <name type="scientific">Roseivirga thermotolerans</name>
    <dbReference type="NCBI Taxonomy" id="1758176"/>
    <lineage>
        <taxon>Bacteria</taxon>
        <taxon>Pseudomonadati</taxon>
        <taxon>Bacteroidota</taxon>
        <taxon>Cytophagia</taxon>
        <taxon>Cytophagales</taxon>
        <taxon>Roseivirgaceae</taxon>
        <taxon>Roseivirga</taxon>
    </lineage>
</organism>
<keyword evidence="3" id="KW-0813">Transport</keyword>
<proteinExistence type="inferred from homology"/>
<comment type="similarity">
    <text evidence="2">Belongs to the cation diffusion facilitator (CDF) transporter (TC 2.A.4) family. SLC30A subfamily.</text>
</comment>
<evidence type="ECO:0000256" key="8">
    <source>
        <dbReference type="ARBA" id="ARBA00023136"/>
    </source>
</evidence>
<keyword evidence="5" id="KW-0864">Zinc transport</keyword>
<keyword evidence="6 9" id="KW-1133">Transmembrane helix</keyword>
<dbReference type="InterPro" id="IPR036837">
    <property type="entry name" value="Cation_efflux_CTD_sf"/>
</dbReference>